<dbReference type="Gene3D" id="3.40.30.10">
    <property type="entry name" value="Glutaredoxin"/>
    <property type="match status" value="1"/>
</dbReference>
<dbReference type="PROSITE" id="PS51352">
    <property type="entry name" value="THIOREDOXIN_2"/>
    <property type="match status" value="1"/>
</dbReference>
<evidence type="ECO:0000313" key="2">
    <source>
        <dbReference type="EMBL" id="OUR80595.1"/>
    </source>
</evidence>
<comment type="caution">
    <text evidence="2">The sequence shown here is derived from an EMBL/GenBank/DDBJ whole genome shotgun (WGS) entry which is preliminary data.</text>
</comment>
<dbReference type="InterPro" id="IPR013766">
    <property type="entry name" value="Thioredoxin_domain"/>
</dbReference>
<dbReference type="InterPro" id="IPR036249">
    <property type="entry name" value="Thioredoxin-like_sf"/>
</dbReference>
<sequence>MSGLAQSEPLSKDSVEFNKVRFEQVKQEKLAQKWLVLLWSVDCPPCMKELALVQKLQQKQKNLAVVMINTDTEESSEQERDDIIKHFNLVSLKSFHFTQGQEAQQRYQVDPQWFGELPRSYFIDEQGKFHGKSGLIAEELLTQWLLTL</sequence>
<dbReference type="GO" id="GO:0016491">
    <property type="term" value="F:oxidoreductase activity"/>
    <property type="evidence" value="ECO:0007669"/>
    <property type="project" value="InterPro"/>
</dbReference>
<organism evidence="2 3">
    <name type="scientific">Colwellia psychrerythraea</name>
    <name type="common">Vibrio psychroerythus</name>
    <dbReference type="NCBI Taxonomy" id="28229"/>
    <lineage>
        <taxon>Bacteria</taxon>
        <taxon>Pseudomonadati</taxon>
        <taxon>Pseudomonadota</taxon>
        <taxon>Gammaproteobacteria</taxon>
        <taxon>Alteromonadales</taxon>
        <taxon>Colwelliaceae</taxon>
        <taxon>Colwellia</taxon>
    </lineage>
</organism>
<accession>A0A1Y5EI23</accession>
<evidence type="ECO:0000313" key="3">
    <source>
        <dbReference type="Proteomes" id="UP000243053"/>
    </source>
</evidence>
<dbReference type="CDD" id="cd02966">
    <property type="entry name" value="TlpA_like_family"/>
    <property type="match status" value="1"/>
</dbReference>
<dbReference type="InterPro" id="IPR000866">
    <property type="entry name" value="AhpC/TSA"/>
</dbReference>
<dbReference type="EMBL" id="MAAF01000060">
    <property type="protein sequence ID" value="OUR80595.1"/>
    <property type="molecule type" value="Genomic_DNA"/>
</dbReference>
<dbReference type="AlphaFoldDB" id="A0A1Y5EI23"/>
<dbReference type="Proteomes" id="UP000243053">
    <property type="component" value="Unassembled WGS sequence"/>
</dbReference>
<name>A0A1Y5EI23_COLPS</name>
<evidence type="ECO:0000259" key="1">
    <source>
        <dbReference type="PROSITE" id="PS51352"/>
    </source>
</evidence>
<feature type="domain" description="Thioredoxin" evidence="1">
    <location>
        <begin position="1"/>
        <end position="148"/>
    </location>
</feature>
<proteinExistence type="predicted"/>
<reference evidence="3" key="1">
    <citation type="journal article" date="2017" name="Proc. Natl. Acad. Sci. U.S.A.">
        <title>Simulation of Deepwater Horizon oil plume reveals substrate specialization within a complex community of hydrocarbon degraders.</title>
        <authorList>
            <person name="Hu P."/>
            <person name="Dubinsky E.A."/>
            <person name="Probst A.J."/>
            <person name="Wang J."/>
            <person name="Sieber C.M.K."/>
            <person name="Tom L.M."/>
            <person name="Gardinali P."/>
            <person name="Banfield J.F."/>
            <person name="Atlas R.M."/>
            <person name="Andersen G.L."/>
        </authorList>
    </citation>
    <scope>NUCLEOTIDE SEQUENCE [LARGE SCALE GENOMIC DNA]</scope>
</reference>
<gene>
    <name evidence="2" type="ORF">A9Q75_10220</name>
</gene>
<protein>
    <recommendedName>
        <fullName evidence="1">Thioredoxin domain-containing protein</fullName>
    </recommendedName>
</protein>
<dbReference type="Pfam" id="PF00578">
    <property type="entry name" value="AhpC-TSA"/>
    <property type="match status" value="1"/>
</dbReference>
<dbReference type="SUPFAM" id="SSF52833">
    <property type="entry name" value="Thioredoxin-like"/>
    <property type="match status" value="1"/>
</dbReference>
<dbReference type="GO" id="GO:0016209">
    <property type="term" value="F:antioxidant activity"/>
    <property type="evidence" value="ECO:0007669"/>
    <property type="project" value="InterPro"/>
</dbReference>